<organism evidence="2 3">
    <name type="scientific">Desulfobulbus oligotrophicus</name>
    <dbReference type="NCBI Taxonomy" id="1909699"/>
    <lineage>
        <taxon>Bacteria</taxon>
        <taxon>Pseudomonadati</taxon>
        <taxon>Thermodesulfobacteriota</taxon>
        <taxon>Desulfobulbia</taxon>
        <taxon>Desulfobulbales</taxon>
        <taxon>Desulfobulbaceae</taxon>
        <taxon>Desulfobulbus</taxon>
    </lineage>
</organism>
<dbReference type="SUPFAM" id="SSF53448">
    <property type="entry name" value="Nucleotide-diphospho-sugar transferases"/>
    <property type="match status" value="1"/>
</dbReference>
<dbReference type="KEGG" id="dog:HP555_13380"/>
<evidence type="ECO:0000313" key="2">
    <source>
        <dbReference type="EMBL" id="QQG66783.1"/>
    </source>
</evidence>
<accession>A0A7T6ARQ1</accession>
<dbReference type="GO" id="GO:0016740">
    <property type="term" value="F:transferase activity"/>
    <property type="evidence" value="ECO:0007669"/>
    <property type="project" value="UniProtKB-KW"/>
</dbReference>
<dbReference type="EMBL" id="CP054140">
    <property type="protein sequence ID" value="QQG66783.1"/>
    <property type="molecule type" value="Genomic_DNA"/>
</dbReference>
<dbReference type="AlphaFoldDB" id="A0A7T6ARQ1"/>
<dbReference type="InterPro" id="IPR001173">
    <property type="entry name" value="Glyco_trans_2-like"/>
</dbReference>
<dbReference type="Pfam" id="PF00535">
    <property type="entry name" value="Glycos_transf_2"/>
    <property type="match status" value="1"/>
</dbReference>
<gene>
    <name evidence="2" type="ORF">HP555_13380</name>
</gene>
<sequence>MLITVIIPTCNRAGYLQQAIESVFSQSLPCSELLVIDDGSTDDTVRLVERLASSTSVPVRLFCQENQGVACARNHGVRMARGRFIAFLDSDDRWLPEKLAVQMTAMQAAPHLLISHTRELWFRRDQRVNQKKKYEPPHGDIFLRSLNMCVVGMSTVLVRRELFDRYGLFDESLPCCEDYDLWLRVGSREPFLLVPEALTCKYGGRSDQLSTIHRAGMDVYRIRSLCHLLDAGGLTFEQRHAAVAELTRKCRIYGQGCLKRGRVEEGQEYFDLAAGYHQEEGSR</sequence>
<keyword evidence="2" id="KW-0808">Transferase</keyword>
<protein>
    <submittedName>
        <fullName evidence="2">Glycosyltransferase family 2 protein</fullName>
    </submittedName>
</protein>
<dbReference type="CDD" id="cd00761">
    <property type="entry name" value="Glyco_tranf_GTA_type"/>
    <property type="match status" value="1"/>
</dbReference>
<dbReference type="InterPro" id="IPR029044">
    <property type="entry name" value="Nucleotide-diphossugar_trans"/>
</dbReference>
<dbReference type="RefSeq" id="WP_199263068.1">
    <property type="nucleotide sequence ID" value="NZ_CP054140.1"/>
</dbReference>
<feature type="domain" description="Glycosyltransferase 2-like" evidence="1">
    <location>
        <begin position="4"/>
        <end position="165"/>
    </location>
</feature>
<dbReference type="PANTHER" id="PTHR43685">
    <property type="entry name" value="GLYCOSYLTRANSFERASE"/>
    <property type="match status" value="1"/>
</dbReference>
<keyword evidence="3" id="KW-1185">Reference proteome</keyword>
<dbReference type="InterPro" id="IPR050834">
    <property type="entry name" value="Glycosyltransf_2"/>
</dbReference>
<proteinExistence type="predicted"/>
<dbReference type="PANTHER" id="PTHR43685:SF2">
    <property type="entry name" value="GLYCOSYLTRANSFERASE 2-LIKE DOMAIN-CONTAINING PROTEIN"/>
    <property type="match status" value="1"/>
</dbReference>
<name>A0A7T6ARQ1_9BACT</name>
<dbReference type="Gene3D" id="3.90.550.10">
    <property type="entry name" value="Spore Coat Polysaccharide Biosynthesis Protein SpsA, Chain A"/>
    <property type="match status" value="1"/>
</dbReference>
<evidence type="ECO:0000313" key="3">
    <source>
        <dbReference type="Proteomes" id="UP000596092"/>
    </source>
</evidence>
<dbReference type="Proteomes" id="UP000596092">
    <property type="component" value="Chromosome"/>
</dbReference>
<evidence type="ECO:0000259" key="1">
    <source>
        <dbReference type="Pfam" id="PF00535"/>
    </source>
</evidence>
<reference evidence="2 3" key="1">
    <citation type="submission" date="2020-05" db="EMBL/GenBank/DDBJ databases">
        <title>Complete genome of Desulfobulbus oligotrophicus.</title>
        <authorList>
            <person name="Podar M."/>
        </authorList>
    </citation>
    <scope>NUCLEOTIDE SEQUENCE [LARGE SCALE GENOMIC DNA]</scope>
    <source>
        <strain evidence="2 3">Prop6</strain>
    </source>
</reference>